<dbReference type="Proteomes" id="UP000821845">
    <property type="component" value="Chromosome 10"/>
</dbReference>
<evidence type="ECO:0000313" key="2">
    <source>
        <dbReference type="Proteomes" id="UP000821845"/>
    </source>
</evidence>
<gene>
    <name evidence="1" type="ORF">HPB50_021686</name>
</gene>
<name>A0ACB7TBC8_HYAAI</name>
<keyword evidence="2" id="KW-1185">Reference proteome</keyword>
<proteinExistence type="predicted"/>
<protein>
    <submittedName>
        <fullName evidence="1">Uncharacterized protein</fullName>
    </submittedName>
</protein>
<reference evidence="1" key="1">
    <citation type="submission" date="2020-05" db="EMBL/GenBank/DDBJ databases">
        <title>Large-scale comparative analyses of tick genomes elucidate their genetic diversity and vector capacities.</title>
        <authorList>
            <person name="Jia N."/>
            <person name="Wang J."/>
            <person name="Shi W."/>
            <person name="Du L."/>
            <person name="Sun Y."/>
            <person name="Zhan W."/>
            <person name="Jiang J."/>
            <person name="Wang Q."/>
            <person name="Zhang B."/>
            <person name="Ji P."/>
            <person name="Sakyi L.B."/>
            <person name="Cui X."/>
            <person name="Yuan T."/>
            <person name="Jiang B."/>
            <person name="Yang W."/>
            <person name="Lam T.T.-Y."/>
            <person name="Chang Q."/>
            <person name="Ding S."/>
            <person name="Wang X."/>
            <person name="Zhu J."/>
            <person name="Ruan X."/>
            <person name="Zhao L."/>
            <person name="Wei J."/>
            <person name="Que T."/>
            <person name="Du C."/>
            <person name="Cheng J."/>
            <person name="Dai P."/>
            <person name="Han X."/>
            <person name="Huang E."/>
            <person name="Gao Y."/>
            <person name="Liu J."/>
            <person name="Shao H."/>
            <person name="Ye R."/>
            <person name="Li L."/>
            <person name="Wei W."/>
            <person name="Wang X."/>
            <person name="Wang C."/>
            <person name="Yang T."/>
            <person name="Huo Q."/>
            <person name="Li W."/>
            <person name="Guo W."/>
            <person name="Chen H."/>
            <person name="Zhou L."/>
            <person name="Ni X."/>
            <person name="Tian J."/>
            <person name="Zhou Y."/>
            <person name="Sheng Y."/>
            <person name="Liu T."/>
            <person name="Pan Y."/>
            <person name="Xia L."/>
            <person name="Li J."/>
            <person name="Zhao F."/>
            <person name="Cao W."/>
        </authorList>
    </citation>
    <scope>NUCLEOTIDE SEQUENCE</scope>
    <source>
        <strain evidence="1">Hyas-2018</strain>
    </source>
</reference>
<organism evidence="1 2">
    <name type="scientific">Hyalomma asiaticum</name>
    <name type="common">Tick</name>
    <dbReference type="NCBI Taxonomy" id="266040"/>
    <lineage>
        <taxon>Eukaryota</taxon>
        <taxon>Metazoa</taxon>
        <taxon>Ecdysozoa</taxon>
        <taxon>Arthropoda</taxon>
        <taxon>Chelicerata</taxon>
        <taxon>Arachnida</taxon>
        <taxon>Acari</taxon>
        <taxon>Parasitiformes</taxon>
        <taxon>Ixodida</taxon>
        <taxon>Ixodoidea</taxon>
        <taxon>Ixodidae</taxon>
        <taxon>Hyalomminae</taxon>
        <taxon>Hyalomma</taxon>
    </lineage>
</organism>
<comment type="caution">
    <text evidence="1">The sequence shown here is derived from an EMBL/GenBank/DDBJ whole genome shotgun (WGS) entry which is preliminary data.</text>
</comment>
<evidence type="ECO:0000313" key="1">
    <source>
        <dbReference type="EMBL" id="KAH6943454.1"/>
    </source>
</evidence>
<accession>A0ACB7TBC8</accession>
<sequence>MASDDPAGQSSMEIGHGDPSNVRLADLEGIRGIFSGELIDHALSCTATEDQACQIVRRVSVWNEVFSQAKLQLRQNQSRRSGMAMVSVKSPYVRDHSPSMLHQAATLLYHVLKRHRCLTHLEVTIRRLNLYDQLLCDALRGHEHIETLYLRDPSERCLNPHENFCAIIPTLRNLKFFECTISTDCRPPFVEALTSLLLTTRSLTSLHVPNLLMNRRDSEAFLTAVATCSSLIELSLNFGILTNAQQQCCVRFADYLKNRTALTKLSLLGHNFLYSACMQLVLRAISENRTITTLEFKITFRREQRIHALADILSKNTTLRSLHIVSRCPYPSTDADVWGSSLTAVIENKALQELTLPFHIWTTHQWVQFSNALSTKPELKKVSVLGDTDNAVALQQICEAVRASGAEEKVIFMPFLGAHCYCSAFHFLKYKCFQDIVAFHPDSDDEAPPFRAFLHQLCSLNHVTSLTVQIEPRTCSENVSFALSDYIGTTTTLKKLVLFSVSIANKAELAWPPVIDSLARNGSLSELSVTVNCMDGDSCERFADVVKNSDTIRRFSFYLRHGFHEARFVSRMSQGIRGNYSLVKIKLPHYMDKDTFAILDAVRRNSDLVACASQFFAGGRRDKLVAASLERVYRHRALLEELAENHSVSVVEVAPALRKQVRAIEDMHEYMRLAGVVKDQVTCHPRPDGRVQLDDLNEHCWIAIRRYLMLDDVADDCAD</sequence>
<dbReference type="EMBL" id="CM023490">
    <property type="protein sequence ID" value="KAH6943454.1"/>
    <property type="molecule type" value="Genomic_DNA"/>
</dbReference>